<evidence type="ECO:0000313" key="1">
    <source>
        <dbReference type="EMBL" id="EHO68837.1"/>
    </source>
</evidence>
<evidence type="ECO:0000313" key="2">
    <source>
        <dbReference type="Proteomes" id="UP000016023"/>
    </source>
</evidence>
<name>H1Q3F1_9BACT</name>
<protein>
    <submittedName>
        <fullName evidence="1">Uncharacterized protein</fullName>
    </submittedName>
</protein>
<organism evidence="1 2">
    <name type="scientific">Prevotella micans F0438</name>
    <dbReference type="NCBI Taxonomy" id="883158"/>
    <lineage>
        <taxon>Bacteria</taxon>
        <taxon>Pseudomonadati</taxon>
        <taxon>Bacteroidota</taxon>
        <taxon>Bacteroidia</taxon>
        <taxon>Bacteroidales</taxon>
        <taxon>Prevotellaceae</taxon>
        <taxon>Prevotella</taxon>
    </lineage>
</organism>
<gene>
    <name evidence="1" type="ORF">HMPREF9140_01439</name>
</gene>
<comment type="caution">
    <text evidence="1">The sequence shown here is derived from an EMBL/GenBank/DDBJ whole genome shotgun (WGS) entry which is preliminary data.</text>
</comment>
<reference evidence="1 2" key="1">
    <citation type="submission" date="2011-12" db="EMBL/GenBank/DDBJ databases">
        <title>The Genome Sequence of Prevotella micans F0438.</title>
        <authorList>
            <consortium name="The Broad Institute Genome Sequencing Platform"/>
            <person name="Earl A."/>
            <person name="Ward D."/>
            <person name="Feldgarden M."/>
            <person name="Gevers D."/>
            <person name="Izard J."/>
            <person name="Baranova O.V."/>
            <person name="Blanton J.M."/>
            <person name="Wade W.G."/>
            <person name="Dewhirst F.E."/>
            <person name="Young S.K."/>
            <person name="Zeng Q."/>
            <person name="Gargeya S."/>
            <person name="Fitzgerald M."/>
            <person name="Haas B."/>
            <person name="Abouelleil A."/>
            <person name="Alvarado L."/>
            <person name="Arachchi H.M."/>
            <person name="Berlin A."/>
            <person name="Chapman S.B."/>
            <person name="Gearin G."/>
            <person name="Goldberg J."/>
            <person name="Griggs A."/>
            <person name="Gujja S."/>
            <person name="Hansen M."/>
            <person name="Heiman D."/>
            <person name="Howarth C."/>
            <person name="Larimer J."/>
            <person name="Lui A."/>
            <person name="MacDonald P.J.P."/>
            <person name="McCowen C."/>
            <person name="Montmayeur A."/>
            <person name="Murphy C."/>
            <person name="Neiman D."/>
            <person name="Pearson M."/>
            <person name="Priest M."/>
            <person name="Roberts A."/>
            <person name="Saif S."/>
            <person name="Shea T."/>
            <person name="Sisk P."/>
            <person name="Stolte C."/>
            <person name="Sykes S."/>
            <person name="Wortman J."/>
            <person name="Nusbaum C."/>
            <person name="Birren B."/>
        </authorList>
    </citation>
    <scope>NUCLEOTIDE SEQUENCE [LARGE SCALE GENOMIC DNA]</scope>
    <source>
        <strain evidence="1 2">F0438</strain>
    </source>
</reference>
<dbReference type="AlphaFoldDB" id="H1Q3F1"/>
<accession>H1Q3F1</accession>
<dbReference type="Proteomes" id="UP000016023">
    <property type="component" value="Unassembled WGS sequence"/>
</dbReference>
<dbReference type="STRING" id="883158.HMPREF9140_01439"/>
<proteinExistence type="predicted"/>
<keyword evidence="2" id="KW-1185">Reference proteome</keyword>
<dbReference type="EMBL" id="AGWK01000039">
    <property type="protein sequence ID" value="EHO68837.1"/>
    <property type="molecule type" value="Genomic_DNA"/>
</dbReference>
<sequence>MQTAQVLFDLLKVLRQKKTDEIIVIIVKDKLLCVSG</sequence>
<dbReference type="HOGENOM" id="CLU_3357709_0_0_10"/>